<proteinExistence type="predicted"/>
<dbReference type="Proteomes" id="UP001196413">
    <property type="component" value="Unassembled WGS sequence"/>
</dbReference>
<evidence type="ECO:0000313" key="2">
    <source>
        <dbReference type="EMBL" id="KAJ1362765.1"/>
    </source>
</evidence>
<name>A0AAD5MQC3_PARTN</name>
<dbReference type="AlphaFoldDB" id="A0AAD5MQC3"/>
<comment type="caution">
    <text evidence="2">The sequence shown here is derived from an EMBL/GenBank/DDBJ whole genome shotgun (WGS) entry which is preliminary data.</text>
</comment>
<accession>A0AAD5MQC3</accession>
<evidence type="ECO:0000256" key="1">
    <source>
        <dbReference type="SAM" id="SignalP"/>
    </source>
</evidence>
<keyword evidence="1" id="KW-0732">Signal</keyword>
<feature type="chain" id="PRO_5042076799" evidence="1">
    <location>
        <begin position="23"/>
        <end position="198"/>
    </location>
</feature>
<evidence type="ECO:0000313" key="3">
    <source>
        <dbReference type="Proteomes" id="UP001196413"/>
    </source>
</evidence>
<gene>
    <name evidence="2" type="ORF">KIN20_022437</name>
</gene>
<feature type="signal peptide" evidence="1">
    <location>
        <begin position="1"/>
        <end position="22"/>
    </location>
</feature>
<reference evidence="2" key="1">
    <citation type="submission" date="2021-06" db="EMBL/GenBank/DDBJ databases">
        <title>Parelaphostrongylus tenuis whole genome reference sequence.</title>
        <authorList>
            <person name="Garwood T.J."/>
            <person name="Larsen P.A."/>
            <person name="Fountain-Jones N.M."/>
            <person name="Garbe J.R."/>
            <person name="Macchietto M.G."/>
            <person name="Kania S.A."/>
            <person name="Gerhold R.W."/>
            <person name="Richards J.E."/>
            <person name="Wolf T.M."/>
        </authorList>
    </citation>
    <scope>NUCLEOTIDE SEQUENCE</scope>
    <source>
        <strain evidence="2">MNPRO001-30</strain>
        <tissue evidence="2">Meninges</tissue>
    </source>
</reference>
<sequence>MEGRPTEFLVILLLAIISAVFGCGVMPGGQRIATSKGGAQAFVSRLVMQTVFDVLEGQGRSALLPAFVISSILNQLEVRITYEPLLCQRVVFDITKAIDPQAMVNDQYCIITSNTVTGICTALMAAGGKKCAMMGDATITPIPANHMSISGTLSTTNIVMATWSKMMWQSVVDRAVRTLASGPFGTPFFSARVTVGGN</sequence>
<dbReference type="EMBL" id="JAHQIW010004525">
    <property type="protein sequence ID" value="KAJ1362765.1"/>
    <property type="molecule type" value="Genomic_DNA"/>
</dbReference>
<dbReference type="PROSITE" id="PS51257">
    <property type="entry name" value="PROKAR_LIPOPROTEIN"/>
    <property type="match status" value="1"/>
</dbReference>
<keyword evidence="3" id="KW-1185">Reference proteome</keyword>
<protein>
    <submittedName>
        <fullName evidence="2">Uncharacterized protein</fullName>
    </submittedName>
</protein>
<organism evidence="2 3">
    <name type="scientific">Parelaphostrongylus tenuis</name>
    <name type="common">Meningeal worm</name>
    <dbReference type="NCBI Taxonomy" id="148309"/>
    <lineage>
        <taxon>Eukaryota</taxon>
        <taxon>Metazoa</taxon>
        <taxon>Ecdysozoa</taxon>
        <taxon>Nematoda</taxon>
        <taxon>Chromadorea</taxon>
        <taxon>Rhabditida</taxon>
        <taxon>Rhabditina</taxon>
        <taxon>Rhabditomorpha</taxon>
        <taxon>Strongyloidea</taxon>
        <taxon>Metastrongylidae</taxon>
        <taxon>Parelaphostrongylus</taxon>
    </lineage>
</organism>